<organism evidence="1 2">
    <name type="scientific">Phlebia brevispora</name>
    <dbReference type="NCBI Taxonomy" id="194682"/>
    <lineage>
        <taxon>Eukaryota</taxon>
        <taxon>Fungi</taxon>
        <taxon>Dikarya</taxon>
        <taxon>Basidiomycota</taxon>
        <taxon>Agaricomycotina</taxon>
        <taxon>Agaricomycetes</taxon>
        <taxon>Polyporales</taxon>
        <taxon>Meruliaceae</taxon>
        <taxon>Phlebia</taxon>
    </lineage>
</organism>
<evidence type="ECO:0000313" key="1">
    <source>
        <dbReference type="EMBL" id="KAJ3546705.1"/>
    </source>
</evidence>
<evidence type="ECO:0000313" key="2">
    <source>
        <dbReference type="Proteomes" id="UP001148662"/>
    </source>
</evidence>
<gene>
    <name evidence="1" type="ORF">NM688_g5484</name>
</gene>
<protein>
    <submittedName>
        <fullName evidence="1">Uncharacterized protein</fullName>
    </submittedName>
</protein>
<proteinExistence type="predicted"/>
<comment type="caution">
    <text evidence="1">The sequence shown here is derived from an EMBL/GenBank/DDBJ whole genome shotgun (WGS) entry which is preliminary data.</text>
</comment>
<reference evidence="1" key="1">
    <citation type="submission" date="2022-07" db="EMBL/GenBank/DDBJ databases">
        <title>Genome Sequence of Phlebia brevispora.</title>
        <authorList>
            <person name="Buettner E."/>
        </authorList>
    </citation>
    <scope>NUCLEOTIDE SEQUENCE</scope>
    <source>
        <strain evidence="1">MPL23</strain>
    </source>
</reference>
<dbReference type="EMBL" id="JANHOG010001015">
    <property type="protein sequence ID" value="KAJ3546705.1"/>
    <property type="molecule type" value="Genomic_DNA"/>
</dbReference>
<keyword evidence="2" id="KW-1185">Reference proteome</keyword>
<name>A0ACC1SUS7_9APHY</name>
<sequence>MGSALVERILYRRAARLRRVTGNQNLRSQGELDAAEMTFGDLAKTTLIRPFILSFHEPIVFFWNIYLALIYAIFYIFIESFRVVFIEHHHFDLGENGLAFLGIFIGGVVGYIFLVPFAIFYLKPKFANGPQNFIPESRLPMAMVGAFILPASMFWFGWTSYRAVHWIVPIIASGFFSLGSYFMFNSGLNYLPDCYPRYVASVLAGNDLFRGLVGAFFPLYSTAFFHNLGVGPACSLLGGVLLGMLPVPFVLYKYGARIRSWSKYAD</sequence>
<dbReference type="Proteomes" id="UP001148662">
    <property type="component" value="Unassembled WGS sequence"/>
</dbReference>
<accession>A0ACC1SUS7</accession>